<keyword evidence="11" id="KW-0813">Transport</keyword>
<reference evidence="12" key="1">
    <citation type="journal article" date="2021" name="Microb. Physiol.">
        <title>Proteogenomic Insights into the Physiology of Marine, Sulfate-Reducing, Filamentous Desulfonema limicola and Desulfonema magnum.</title>
        <authorList>
            <person name="Schnaars V."/>
            <person name="Wohlbrand L."/>
            <person name="Scheve S."/>
            <person name="Hinrichs C."/>
            <person name="Reinhardt R."/>
            <person name="Rabus R."/>
        </authorList>
    </citation>
    <scope>NUCLEOTIDE SEQUENCE</scope>
    <source>
        <strain evidence="12">5ac10</strain>
    </source>
</reference>
<evidence type="ECO:0000256" key="1">
    <source>
        <dbReference type="ARBA" id="ARBA00004651"/>
    </source>
</evidence>
<dbReference type="NCBIfam" id="TIGR00494">
    <property type="entry name" value="crcB"/>
    <property type="match status" value="1"/>
</dbReference>
<dbReference type="GO" id="GO:0046872">
    <property type="term" value="F:metal ion binding"/>
    <property type="evidence" value="ECO:0007669"/>
    <property type="project" value="UniProtKB-KW"/>
</dbReference>
<feature type="transmembrane region" description="Helical" evidence="11">
    <location>
        <begin position="42"/>
        <end position="63"/>
    </location>
</feature>
<name>A0A975BBC2_9BACT</name>
<dbReference type="KEGG" id="dli:dnl_45940"/>
<keyword evidence="11" id="KW-0915">Sodium</keyword>
<keyword evidence="11" id="KW-0479">Metal-binding</keyword>
<gene>
    <name evidence="11 12" type="primary">crcB</name>
    <name evidence="11" type="synonym">fluC</name>
    <name evidence="12" type="ORF">dnl_45940</name>
</gene>
<comment type="subcellular location">
    <subcellularLocation>
        <location evidence="1 11">Cell membrane</location>
        <topology evidence="1 11">Multi-pass membrane protein</topology>
    </subcellularLocation>
</comment>
<protein>
    <recommendedName>
        <fullName evidence="11">Fluoride-specific ion channel FluC</fullName>
    </recommendedName>
</protein>
<evidence type="ECO:0000256" key="9">
    <source>
        <dbReference type="ARBA" id="ARBA00035120"/>
    </source>
</evidence>
<feature type="binding site" evidence="11">
    <location>
        <position position="86"/>
    </location>
    <ligand>
        <name>Na(+)</name>
        <dbReference type="ChEBI" id="CHEBI:29101"/>
        <note>structural</note>
    </ligand>
</feature>
<keyword evidence="8 11" id="KW-0407">Ion channel</keyword>
<dbReference type="PANTHER" id="PTHR28259:SF1">
    <property type="entry name" value="FLUORIDE EXPORT PROTEIN 1-RELATED"/>
    <property type="match status" value="1"/>
</dbReference>
<evidence type="ECO:0000256" key="2">
    <source>
        <dbReference type="ARBA" id="ARBA00022475"/>
    </source>
</evidence>
<keyword evidence="7 11" id="KW-0472">Membrane</keyword>
<keyword evidence="6 11" id="KW-0406">Ion transport</keyword>
<dbReference type="GO" id="GO:0140114">
    <property type="term" value="P:cellular detoxification of fluoride"/>
    <property type="evidence" value="ECO:0007669"/>
    <property type="project" value="UniProtKB-UniRule"/>
</dbReference>
<evidence type="ECO:0000256" key="6">
    <source>
        <dbReference type="ARBA" id="ARBA00023065"/>
    </source>
</evidence>
<dbReference type="GO" id="GO:0062054">
    <property type="term" value="F:fluoride channel activity"/>
    <property type="evidence" value="ECO:0007669"/>
    <property type="project" value="UniProtKB-UniRule"/>
</dbReference>
<dbReference type="Pfam" id="PF02537">
    <property type="entry name" value="CRCB"/>
    <property type="match status" value="1"/>
</dbReference>
<keyword evidence="2 11" id="KW-1003">Cell membrane</keyword>
<evidence type="ECO:0000256" key="5">
    <source>
        <dbReference type="ARBA" id="ARBA00022989"/>
    </source>
</evidence>
<dbReference type="InterPro" id="IPR003691">
    <property type="entry name" value="FluC"/>
</dbReference>
<evidence type="ECO:0000256" key="7">
    <source>
        <dbReference type="ARBA" id="ARBA00023136"/>
    </source>
</evidence>
<evidence type="ECO:0000256" key="11">
    <source>
        <dbReference type="HAMAP-Rule" id="MF_00454"/>
    </source>
</evidence>
<accession>A0A975BBC2</accession>
<keyword evidence="5 11" id="KW-1133">Transmembrane helix</keyword>
<evidence type="ECO:0000256" key="10">
    <source>
        <dbReference type="ARBA" id="ARBA00035585"/>
    </source>
</evidence>
<feature type="transmembrane region" description="Helical" evidence="11">
    <location>
        <begin position="75"/>
        <end position="97"/>
    </location>
</feature>
<dbReference type="Proteomes" id="UP000663720">
    <property type="component" value="Chromosome"/>
</dbReference>
<comment type="similarity">
    <text evidence="9 11">Belongs to the fluoride channel Fluc/FEX (TC 1.A.43) family.</text>
</comment>
<dbReference type="HAMAP" id="MF_00454">
    <property type="entry name" value="FluC"/>
    <property type="match status" value="1"/>
</dbReference>
<dbReference type="GO" id="GO:0005886">
    <property type="term" value="C:plasma membrane"/>
    <property type="evidence" value="ECO:0007669"/>
    <property type="project" value="UniProtKB-SubCell"/>
</dbReference>
<evidence type="ECO:0000313" key="13">
    <source>
        <dbReference type="Proteomes" id="UP000663720"/>
    </source>
</evidence>
<keyword evidence="13" id="KW-1185">Reference proteome</keyword>
<evidence type="ECO:0000313" key="12">
    <source>
        <dbReference type="EMBL" id="QTA82221.1"/>
    </source>
</evidence>
<sequence length="137" mass="15087">MNSMISESMLRFFLVLTGGGLGSASRYGVSLLAARLFGTRFPYGTMIVNLTGCLLIGICFELAERAAWFGTSARLFFMTGFLGGLTTFSTFALETVISERKGTEPVALINFFANNVIGMGMILIGMWLVQYVFEKRY</sequence>
<evidence type="ECO:0000256" key="8">
    <source>
        <dbReference type="ARBA" id="ARBA00023303"/>
    </source>
</evidence>
<feature type="transmembrane region" description="Helical" evidence="11">
    <location>
        <begin position="109"/>
        <end position="133"/>
    </location>
</feature>
<feature type="binding site" evidence="11">
    <location>
        <position position="83"/>
    </location>
    <ligand>
        <name>Na(+)</name>
        <dbReference type="ChEBI" id="CHEBI:29101"/>
        <note>structural</note>
    </ligand>
</feature>
<keyword evidence="4 11" id="KW-0812">Transmembrane</keyword>
<organism evidence="12 13">
    <name type="scientific">Desulfonema limicola</name>
    <dbReference type="NCBI Taxonomy" id="45656"/>
    <lineage>
        <taxon>Bacteria</taxon>
        <taxon>Pseudomonadati</taxon>
        <taxon>Thermodesulfobacteriota</taxon>
        <taxon>Desulfobacteria</taxon>
        <taxon>Desulfobacterales</taxon>
        <taxon>Desulfococcaceae</taxon>
        <taxon>Desulfonema</taxon>
    </lineage>
</organism>
<proteinExistence type="inferred from homology"/>
<comment type="function">
    <text evidence="11">Fluoride-specific ion channel. Important for reducing fluoride concentration in the cell, thus reducing its toxicity.</text>
</comment>
<keyword evidence="3" id="KW-0997">Cell inner membrane</keyword>
<evidence type="ECO:0000256" key="3">
    <source>
        <dbReference type="ARBA" id="ARBA00022519"/>
    </source>
</evidence>
<comment type="catalytic activity">
    <reaction evidence="10">
        <text>fluoride(in) = fluoride(out)</text>
        <dbReference type="Rhea" id="RHEA:76159"/>
        <dbReference type="ChEBI" id="CHEBI:17051"/>
    </reaction>
    <physiologicalReaction direction="left-to-right" evidence="10">
        <dbReference type="Rhea" id="RHEA:76160"/>
    </physiologicalReaction>
</comment>
<dbReference type="EMBL" id="CP061799">
    <property type="protein sequence ID" value="QTA82221.1"/>
    <property type="molecule type" value="Genomic_DNA"/>
</dbReference>
<evidence type="ECO:0000256" key="4">
    <source>
        <dbReference type="ARBA" id="ARBA00022692"/>
    </source>
</evidence>
<dbReference type="PANTHER" id="PTHR28259">
    <property type="entry name" value="FLUORIDE EXPORT PROTEIN 1-RELATED"/>
    <property type="match status" value="1"/>
</dbReference>
<comment type="activity regulation">
    <text evidence="11">Na(+) is not transported, but it plays an essential structural role and its presence is essential for fluoride channel function.</text>
</comment>
<dbReference type="AlphaFoldDB" id="A0A975BBC2"/>